<accession>A0A0A8YMC7</accession>
<reference evidence="2" key="1">
    <citation type="submission" date="2014-09" db="EMBL/GenBank/DDBJ databases">
        <authorList>
            <person name="Magalhaes I.L.F."/>
            <person name="Oliveira U."/>
            <person name="Santos F.R."/>
            <person name="Vidigal T.H.D.A."/>
            <person name="Brescovit A.D."/>
            <person name="Santos A.J."/>
        </authorList>
    </citation>
    <scope>NUCLEOTIDE SEQUENCE</scope>
    <source>
        <tissue evidence="2">Shoot tissue taken approximately 20 cm above the soil surface</tissue>
    </source>
</reference>
<name>A0A0A8YMC7_ARUDO</name>
<proteinExistence type="predicted"/>
<feature type="compositionally biased region" description="Polar residues" evidence="1">
    <location>
        <begin position="15"/>
        <end position="27"/>
    </location>
</feature>
<sequence length="35" mass="4110">MKSSLPTELARSQKPKFSQNSPVQTPKFNHRGRYY</sequence>
<evidence type="ECO:0000313" key="2">
    <source>
        <dbReference type="EMBL" id="JAD27734.1"/>
    </source>
</evidence>
<dbReference type="AlphaFoldDB" id="A0A0A8YMC7"/>
<evidence type="ECO:0000256" key="1">
    <source>
        <dbReference type="SAM" id="MobiDB-lite"/>
    </source>
</evidence>
<feature type="region of interest" description="Disordered" evidence="1">
    <location>
        <begin position="1"/>
        <end position="35"/>
    </location>
</feature>
<reference evidence="2" key="2">
    <citation type="journal article" date="2015" name="Data Brief">
        <title>Shoot transcriptome of the giant reed, Arundo donax.</title>
        <authorList>
            <person name="Barrero R.A."/>
            <person name="Guerrero F.D."/>
            <person name="Moolhuijzen P."/>
            <person name="Goolsby J.A."/>
            <person name="Tidwell J."/>
            <person name="Bellgard S.E."/>
            <person name="Bellgard M.I."/>
        </authorList>
    </citation>
    <scope>NUCLEOTIDE SEQUENCE</scope>
    <source>
        <tissue evidence="2">Shoot tissue taken approximately 20 cm above the soil surface</tissue>
    </source>
</reference>
<protein>
    <submittedName>
        <fullName evidence="2">Uncharacterized protein</fullName>
    </submittedName>
</protein>
<dbReference type="EMBL" id="GBRH01270161">
    <property type="protein sequence ID" value="JAD27734.1"/>
    <property type="molecule type" value="Transcribed_RNA"/>
</dbReference>
<organism evidence="2">
    <name type="scientific">Arundo donax</name>
    <name type="common">Giant reed</name>
    <name type="synonym">Donax arundinaceus</name>
    <dbReference type="NCBI Taxonomy" id="35708"/>
    <lineage>
        <taxon>Eukaryota</taxon>
        <taxon>Viridiplantae</taxon>
        <taxon>Streptophyta</taxon>
        <taxon>Embryophyta</taxon>
        <taxon>Tracheophyta</taxon>
        <taxon>Spermatophyta</taxon>
        <taxon>Magnoliopsida</taxon>
        <taxon>Liliopsida</taxon>
        <taxon>Poales</taxon>
        <taxon>Poaceae</taxon>
        <taxon>PACMAD clade</taxon>
        <taxon>Arundinoideae</taxon>
        <taxon>Arundineae</taxon>
        <taxon>Arundo</taxon>
    </lineage>
</organism>